<reference evidence="2" key="1">
    <citation type="journal article" date="2023" name="Int. J. Syst. Evol. Microbiol.">
        <title>Streptomyces meridianus sp. nov. isolated from brackish water of the Tagus estuary in Alcochete, Portugal.</title>
        <authorList>
            <person name="Santos J.D.N."/>
            <person name="Klimek D."/>
            <person name="Calusinska M."/>
            <person name="Lobo Da Cunha A."/>
            <person name="Catita J."/>
            <person name="Goncalves H."/>
            <person name="Gonzalez I."/>
            <person name="Reyes F."/>
            <person name="Lage O.M."/>
        </authorList>
    </citation>
    <scope>NUCLEOTIDE SEQUENCE</scope>
    <source>
        <strain evidence="2">MTZ3.1</strain>
    </source>
</reference>
<feature type="compositionally biased region" description="Basic and acidic residues" evidence="1">
    <location>
        <begin position="7"/>
        <end position="26"/>
    </location>
</feature>
<protein>
    <submittedName>
        <fullName evidence="2">Uncharacterized protein</fullName>
    </submittedName>
</protein>
<evidence type="ECO:0000313" key="3">
    <source>
        <dbReference type="Proteomes" id="UP001167160"/>
    </source>
</evidence>
<dbReference type="Proteomes" id="UP001167160">
    <property type="component" value="Unassembled WGS sequence"/>
</dbReference>
<evidence type="ECO:0000256" key="1">
    <source>
        <dbReference type="SAM" id="MobiDB-lite"/>
    </source>
</evidence>
<dbReference type="RefSeq" id="WP_251416451.1">
    <property type="nucleotide sequence ID" value="NZ_JAMQGM010000037.1"/>
</dbReference>
<dbReference type="EMBL" id="JAMQGM010000037">
    <property type="protein sequence ID" value="MCM2579061.1"/>
    <property type="molecule type" value="Genomic_DNA"/>
</dbReference>
<sequence length="80" mass="8615">MSSTDPGSDHAENHAEDQAENTRDPQPKPSRPRAAALIFDDPLSRPSADDTDAGWGERSSRGDGAADLARFLAEKPPHHL</sequence>
<gene>
    <name evidence="2" type="ORF">M1E25_17170</name>
</gene>
<keyword evidence="3" id="KW-1185">Reference proteome</keyword>
<organism evidence="2 3">
    <name type="scientific">Streptomyces meridianus</name>
    <dbReference type="NCBI Taxonomy" id="2938945"/>
    <lineage>
        <taxon>Bacteria</taxon>
        <taxon>Bacillati</taxon>
        <taxon>Actinomycetota</taxon>
        <taxon>Actinomycetes</taxon>
        <taxon>Kitasatosporales</taxon>
        <taxon>Streptomycetaceae</taxon>
        <taxon>Streptomyces</taxon>
    </lineage>
</organism>
<name>A0ABT0X956_9ACTN</name>
<proteinExistence type="predicted"/>
<accession>A0ABT0X956</accession>
<feature type="region of interest" description="Disordered" evidence="1">
    <location>
        <begin position="1"/>
        <end position="80"/>
    </location>
</feature>
<evidence type="ECO:0000313" key="2">
    <source>
        <dbReference type="EMBL" id="MCM2579061.1"/>
    </source>
</evidence>
<comment type="caution">
    <text evidence="2">The sequence shown here is derived from an EMBL/GenBank/DDBJ whole genome shotgun (WGS) entry which is preliminary data.</text>
</comment>